<dbReference type="Proteomes" id="UP000006564">
    <property type="component" value="Chromosome 8"/>
</dbReference>
<organism evidence="2 3">
    <name type="scientific">Aspergillus oryzae (strain ATCC 42149 / RIB 40)</name>
    <name type="common">Yellow koji mold</name>
    <dbReference type="NCBI Taxonomy" id="510516"/>
    <lineage>
        <taxon>Eukaryota</taxon>
        <taxon>Fungi</taxon>
        <taxon>Dikarya</taxon>
        <taxon>Ascomycota</taxon>
        <taxon>Pezizomycotina</taxon>
        <taxon>Eurotiomycetes</taxon>
        <taxon>Eurotiomycetidae</taxon>
        <taxon>Eurotiales</taxon>
        <taxon>Aspergillaceae</taxon>
        <taxon>Aspergillus</taxon>
        <taxon>Aspergillus subgen. Circumdati</taxon>
    </lineage>
</organism>
<evidence type="ECO:0000313" key="2">
    <source>
        <dbReference type="EMBL" id="BAE66372.1"/>
    </source>
</evidence>
<name>Q2TWK1_ASPOR</name>
<reference evidence="2 3" key="1">
    <citation type="journal article" date="2005" name="Nature">
        <title>Genome sequencing and analysis of Aspergillus oryzae.</title>
        <authorList>
            <person name="Machida M."/>
            <person name="Asai K."/>
            <person name="Sano M."/>
            <person name="Tanaka T."/>
            <person name="Kumagai T."/>
            <person name="Terai G."/>
            <person name="Kusumoto K."/>
            <person name="Arima T."/>
            <person name="Akita O."/>
            <person name="Kashiwagi Y."/>
            <person name="Abe K."/>
            <person name="Gomi K."/>
            <person name="Horiuchi H."/>
            <person name="Kitamoto K."/>
            <person name="Kobayashi T."/>
            <person name="Takeuchi M."/>
            <person name="Denning D.W."/>
            <person name="Galagan J.E."/>
            <person name="Nierman W.C."/>
            <person name="Yu J."/>
            <person name="Archer D.B."/>
            <person name="Bennett J.W."/>
            <person name="Bhatnagar D."/>
            <person name="Cleveland T.E."/>
            <person name="Fedorova N.D."/>
            <person name="Gotoh O."/>
            <person name="Horikawa H."/>
            <person name="Hosoyama A."/>
            <person name="Ichinomiya M."/>
            <person name="Igarashi R."/>
            <person name="Iwashita K."/>
            <person name="Juvvadi P.R."/>
            <person name="Kato M."/>
            <person name="Kato Y."/>
            <person name="Kin T."/>
            <person name="Kokubun A."/>
            <person name="Maeda H."/>
            <person name="Maeyama N."/>
            <person name="Maruyama J."/>
            <person name="Nagasaki H."/>
            <person name="Nakajima T."/>
            <person name="Oda K."/>
            <person name="Okada K."/>
            <person name="Paulsen I."/>
            <person name="Sakamoto K."/>
            <person name="Sawano T."/>
            <person name="Takahashi M."/>
            <person name="Takase K."/>
            <person name="Terabayashi Y."/>
            <person name="Wortman J."/>
            <person name="Yamada O."/>
            <person name="Yamagata Y."/>
            <person name="Anazawa H."/>
            <person name="Hata Y."/>
            <person name="Koide Y."/>
            <person name="Komori T."/>
            <person name="Koyama Y."/>
            <person name="Minetoki T."/>
            <person name="Suharnan S."/>
            <person name="Tanaka A."/>
            <person name="Isono K."/>
            <person name="Kuhara S."/>
            <person name="Ogasawara N."/>
            <person name="Kikuchi H."/>
        </authorList>
    </citation>
    <scope>NUCLEOTIDE SEQUENCE [LARGE SCALE GENOMIC DNA]</scope>
    <source>
        <strain evidence="3">ATCC 42149 / RIB 40</strain>
    </source>
</reference>
<protein>
    <submittedName>
        <fullName evidence="2">DNA, SC010</fullName>
    </submittedName>
</protein>
<sequence>MGVKEDRILLSFWPPCTTFFSVGLPLIFVLFSDSSSPYTLAGKALGWGRSCTAPTPYSVFLLDTLKDQPFRCADELRNETIESQITWTFFRQKNVVMGLLAIIPAFVVSLDATHFNNPGLLPLIEPLQKDPGSTPSRSNQEEVSASAMCNKEGLAARRTLYRHRLLFHYYRIFNGHLDKPHLQALRDPIILPRQHLVDRAGRHWNGDVMTLKGALVRMVRYWPHLPDTRGIECPGEFTDAELKGFAEKGQMLFDLNKLVNYWRDEISINEDGWVSNDLYEDAVRKAAQRKESLVEAAEGDEQDIRLLKEGGMFRDREEID</sequence>
<dbReference type="GO" id="GO:0005739">
    <property type="term" value="C:mitochondrion"/>
    <property type="evidence" value="ECO:0007669"/>
    <property type="project" value="TreeGrafter"/>
</dbReference>
<gene>
    <name evidence="2" type="ORF">AO090010000526</name>
</gene>
<dbReference type="GeneID" id="5999639"/>
<keyword evidence="1" id="KW-0472">Membrane</keyword>
<dbReference type="RefSeq" id="XP_023094215.1">
    <property type="nucleotide sequence ID" value="XM_023233613.1"/>
</dbReference>
<dbReference type="HOGENOM" id="CLU_868719_0_0_1"/>
<keyword evidence="1" id="KW-0812">Transmembrane</keyword>
<accession>Q2TWK1</accession>
<dbReference type="InterPro" id="IPR051035">
    <property type="entry name" value="Mito_inheritance_9"/>
</dbReference>
<dbReference type="STRING" id="510516.Q2TWK1"/>
<proteinExistence type="predicted"/>
<dbReference type="VEuPathDB" id="FungiDB:AO090010000526"/>
<dbReference type="EMBL" id="BA000056">
    <property type="protein sequence ID" value="BAE66372.1"/>
    <property type="molecule type" value="Genomic_DNA"/>
</dbReference>
<dbReference type="AlphaFoldDB" id="Q2TWK1"/>
<keyword evidence="3" id="KW-1185">Reference proteome</keyword>
<evidence type="ECO:0000313" key="3">
    <source>
        <dbReference type="Proteomes" id="UP000006564"/>
    </source>
</evidence>
<evidence type="ECO:0000256" key="1">
    <source>
        <dbReference type="SAM" id="Phobius"/>
    </source>
</evidence>
<dbReference type="EMBL" id="AP007175">
    <property type="protein sequence ID" value="BAE66372.1"/>
    <property type="molecule type" value="Genomic_DNA"/>
</dbReference>
<dbReference type="KEGG" id="aor:AO090010000526"/>
<keyword evidence="1" id="KW-1133">Transmembrane helix</keyword>
<feature type="transmembrane region" description="Helical" evidence="1">
    <location>
        <begin position="12"/>
        <end position="31"/>
    </location>
</feature>
<dbReference type="PANTHER" id="PTHR36091:SF2">
    <property type="entry name" value="AMINOGLYCOSIDE PHOSPHOTRANSFERASE DOMAIN-CONTAINING PROTEIN"/>
    <property type="match status" value="1"/>
</dbReference>
<dbReference type="PANTHER" id="PTHR36091">
    <property type="entry name" value="ALTERED INHERITANCE OF MITOCHONDRIA PROTEIN 9, MITOCHONDRIAL"/>
    <property type="match status" value="1"/>
</dbReference>